<organism evidence="1">
    <name type="scientific">marine sediment metagenome</name>
    <dbReference type="NCBI Taxonomy" id="412755"/>
    <lineage>
        <taxon>unclassified sequences</taxon>
        <taxon>metagenomes</taxon>
        <taxon>ecological metagenomes</taxon>
    </lineage>
</organism>
<evidence type="ECO:0000313" key="1">
    <source>
        <dbReference type="EMBL" id="KKM74412.1"/>
    </source>
</evidence>
<accession>A0A0F9MYT1</accession>
<protein>
    <submittedName>
        <fullName evidence="1">Uncharacterized protein</fullName>
    </submittedName>
</protein>
<comment type="caution">
    <text evidence="1">The sequence shown here is derived from an EMBL/GenBank/DDBJ whole genome shotgun (WGS) entry which is preliminary data.</text>
</comment>
<name>A0A0F9MYT1_9ZZZZ</name>
<reference evidence="1" key="1">
    <citation type="journal article" date="2015" name="Nature">
        <title>Complex archaea that bridge the gap between prokaryotes and eukaryotes.</title>
        <authorList>
            <person name="Spang A."/>
            <person name="Saw J.H."/>
            <person name="Jorgensen S.L."/>
            <person name="Zaremba-Niedzwiedzka K."/>
            <person name="Martijn J."/>
            <person name="Lind A.E."/>
            <person name="van Eijk R."/>
            <person name="Schleper C."/>
            <person name="Guy L."/>
            <person name="Ettema T.J."/>
        </authorList>
    </citation>
    <scope>NUCLEOTIDE SEQUENCE</scope>
</reference>
<proteinExistence type="predicted"/>
<sequence>MTVASSQPVFRADHRQLAKQVFQTLPPQRKGRDDLIKITSQSVCNKSGRFPFEIYSANYVCLIWGKHRQKHVKTVADQRFKLIVAN</sequence>
<dbReference type="EMBL" id="LAZR01009145">
    <property type="protein sequence ID" value="KKM74412.1"/>
    <property type="molecule type" value="Genomic_DNA"/>
</dbReference>
<dbReference type="AlphaFoldDB" id="A0A0F9MYT1"/>
<gene>
    <name evidence="1" type="ORF">LCGC14_1400560</name>
</gene>